<dbReference type="InterPro" id="IPR011014">
    <property type="entry name" value="MscS_channel_TM-2"/>
</dbReference>
<evidence type="ECO:0000313" key="11">
    <source>
        <dbReference type="Proteomes" id="UP000646484"/>
    </source>
</evidence>
<protein>
    <submittedName>
        <fullName evidence="10">Mechanosensitive ion channel</fullName>
    </submittedName>
</protein>
<dbReference type="PANTHER" id="PTHR30221:SF1">
    <property type="entry name" value="SMALL-CONDUCTANCE MECHANOSENSITIVE CHANNEL"/>
    <property type="match status" value="1"/>
</dbReference>
<dbReference type="PROSITE" id="PS01246">
    <property type="entry name" value="UPF0003"/>
    <property type="match status" value="1"/>
</dbReference>
<keyword evidence="5 7" id="KW-1133">Transmembrane helix</keyword>
<evidence type="ECO:0000259" key="8">
    <source>
        <dbReference type="Pfam" id="PF00924"/>
    </source>
</evidence>
<keyword evidence="4 7" id="KW-0812">Transmembrane</keyword>
<feature type="domain" description="Mechanosensitive ion channel MscS C-terminal" evidence="9">
    <location>
        <begin position="186"/>
        <end position="268"/>
    </location>
</feature>
<evidence type="ECO:0000256" key="4">
    <source>
        <dbReference type="ARBA" id="ARBA00022692"/>
    </source>
</evidence>
<evidence type="ECO:0000259" key="9">
    <source>
        <dbReference type="Pfam" id="PF21082"/>
    </source>
</evidence>
<name>A0ABR7CXH5_9BACT</name>
<evidence type="ECO:0000313" key="10">
    <source>
        <dbReference type="EMBL" id="MBC5620386.1"/>
    </source>
</evidence>
<dbReference type="Pfam" id="PF21082">
    <property type="entry name" value="MS_channel_3rd"/>
    <property type="match status" value="1"/>
</dbReference>
<feature type="domain" description="Mechanosensitive ion channel MscS" evidence="8">
    <location>
        <begin position="114"/>
        <end position="180"/>
    </location>
</feature>
<accession>A0ABR7CXH5</accession>
<dbReference type="InterPro" id="IPR006686">
    <property type="entry name" value="MscS_channel_CS"/>
</dbReference>
<evidence type="ECO:0000256" key="7">
    <source>
        <dbReference type="SAM" id="Phobius"/>
    </source>
</evidence>
<evidence type="ECO:0000256" key="1">
    <source>
        <dbReference type="ARBA" id="ARBA00004651"/>
    </source>
</evidence>
<gene>
    <name evidence="10" type="ORF">H8S64_04680</name>
</gene>
<dbReference type="RefSeq" id="WP_186975176.1">
    <property type="nucleotide sequence ID" value="NZ_JACOOH010000002.1"/>
</dbReference>
<dbReference type="InterPro" id="IPR008910">
    <property type="entry name" value="MSC_TM_helix"/>
</dbReference>
<dbReference type="EMBL" id="JACOOH010000002">
    <property type="protein sequence ID" value="MBC5620386.1"/>
    <property type="molecule type" value="Genomic_DNA"/>
</dbReference>
<feature type="transmembrane region" description="Helical" evidence="7">
    <location>
        <begin position="65"/>
        <end position="91"/>
    </location>
</feature>
<dbReference type="InterPro" id="IPR045275">
    <property type="entry name" value="MscS_archaea/bacteria_type"/>
</dbReference>
<dbReference type="Proteomes" id="UP000646484">
    <property type="component" value="Unassembled WGS sequence"/>
</dbReference>
<dbReference type="SUPFAM" id="SSF82861">
    <property type="entry name" value="Mechanosensitive channel protein MscS (YggB), transmembrane region"/>
    <property type="match status" value="1"/>
</dbReference>
<dbReference type="InterPro" id="IPR023408">
    <property type="entry name" value="MscS_beta-dom_sf"/>
</dbReference>
<evidence type="ECO:0000256" key="5">
    <source>
        <dbReference type="ARBA" id="ARBA00022989"/>
    </source>
</evidence>
<dbReference type="SUPFAM" id="SSF82689">
    <property type="entry name" value="Mechanosensitive channel protein MscS (YggB), C-terminal domain"/>
    <property type="match status" value="1"/>
</dbReference>
<dbReference type="PANTHER" id="PTHR30221">
    <property type="entry name" value="SMALL-CONDUCTANCE MECHANOSENSITIVE CHANNEL"/>
    <property type="match status" value="1"/>
</dbReference>
<proteinExistence type="inferred from homology"/>
<evidence type="ECO:0000256" key="6">
    <source>
        <dbReference type="ARBA" id="ARBA00023136"/>
    </source>
</evidence>
<dbReference type="InterPro" id="IPR010920">
    <property type="entry name" value="LSM_dom_sf"/>
</dbReference>
<dbReference type="Gene3D" id="3.30.70.100">
    <property type="match status" value="1"/>
</dbReference>
<comment type="subcellular location">
    <subcellularLocation>
        <location evidence="1">Cell membrane</location>
        <topology evidence="1">Multi-pass membrane protein</topology>
    </subcellularLocation>
</comment>
<dbReference type="InterPro" id="IPR006685">
    <property type="entry name" value="MscS_channel_2nd"/>
</dbReference>
<evidence type="ECO:0000256" key="2">
    <source>
        <dbReference type="ARBA" id="ARBA00008017"/>
    </source>
</evidence>
<comment type="caution">
    <text evidence="10">The sequence shown here is derived from an EMBL/GenBank/DDBJ whole genome shotgun (WGS) entry which is preliminary data.</text>
</comment>
<keyword evidence="3" id="KW-1003">Cell membrane</keyword>
<feature type="transmembrane region" description="Helical" evidence="7">
    <location>
        <begin position="20"/>
        <end position="45"/>
    </location>
</feature>
<keyword evidence="11" id="KW-1185">Reference proteome</keyword>
<keyword evidence="6 7" id="KW-0472">Membrane</keyword>
<sequence>MEELFTNPSNVSMDAFLSRMVDLGITVGSKILFAVIVLIVGRWIVRRLNKLVNKILTKREVDASLTTFVRSLVSITLNLLLVIVIIGILGIETSSFIALFASAGVAVGMALSGTLQNFAGGVMILLFKPFKVGDFIEAQGQSGTVREIQIFNTILTTADNKVIIIPNGGLSTGLMKNYSKEPTRRVDWEFGIAYGDDYTKAREVLARLLDADSRVLKEPPYFIALTSLGASSVNIVVRAWVNSADYWGVYFDMNEKVYKTFAQENLNIPFPQMDIHLHQ</sequence>
<feature type="transmembrane region" description="Helical" evidence="7">
    <location>
        <begin position="97"/>
        <end position="127"/>
    </location>
</feature>
<dbReference type="Gene3D" id="1.10.287.1260">
    <property type="match status" value="1"/>
</dbReference>
<reference evidence="10 11" key="1">
    <citation type="submission" date="2020-08" db="EMBL/GenBank/DDBJ databases">
        <title>Genome public.</title>
        <authorList>
            <person name="Liu C."/>
            <person name="Sun Q."/>
        </authorList>
    </citation>
    <scope>NUCLEOTIDE SEQUENCE [LARGE SCALE GENOMIC DNA]</scope>
    <source>
        <strain evidence="10 11">NSJ-56</strain>
    </source>
</reference>
<dbReference type="InterPro" id="IPR011066">
    <property type="entry name" value="MscS_channel_C_sf"/>
</dbReference>
<comment type="similarity">
    <text evidence="2">Belongs to the MscS (TC 1.A.23) family.</text>
</comment>
<dbReference type="InterPro" id="IPR049278">
    <property type="entry name" value="MS_channel_C"/>
</dbReference>
<dbReference type="SUPFAM" id="SSF50182">
    <property type="entry name" value="Sm-like ribonucleoproteins"/>
    <property type="match status" value="1"/>
</dbReference>
<organism evidence="10 11">
    <name type="scientific">Butyricimonas hominis</name>
    <dbReference type="NCBI Taxonomy" id="2763032"/>
    <lineage>
        <taxon>Bacteria</taxon>
        <taxon>Pseudomonadati</taxon>
        <taxon>Bacteroidota</taxon>
        <taxon>Bacteroidia</taxon>
        <taxon>Bacteroidales</taxon>
        <taxon>Odoribacteraceae</taxon>
        <taxon>Butyricimonas</taxon>
    </lineage>
</organism>
<dbReference type="Pfam" id="PF05552">
    <property type="entry name" value="MS_channel_1st_1"/>
    <property type="match status" value="1"/>
</dbReference>
<dbReference type="Gene3D" id="2.30.30.60">
    <property type="match status" value="1"/>
</dbReference>
<evidence type="ECO:0000256" key="3">
    <source>
        <dbReference type="ARBA" id="ARBA00022475"/>
    </source>
</evidence>
<dbReference type="Pfam" id="PF00924">
    <property type="entry name" value="MS_channel_2nd"/>
    <property type="match status" value="1"/>
</dbReference>